<dbReference type="SUPFAM" id="SSF47413">
    <property type="entry name" value="lambda repressor-like DNA-binding domains"/>
    <property type="match status" value="1"/>
</dbReference>
<dbReference type="EMBL" id="BSRZ01000024">
    <property type="protein sequence ID" value="GLW67466.1"/>
    <property type="molecule type" value="Genomic_DNA"/>
</dbReference>
<dbReference type="CDD" id="cd00093">
    <property type="entry name" value="HTH_XRE"/>
    <property type="match status" value="1"/>
</dbReference>
<name>A0A9W6Q2A9_9ACTN</name>
<organism evidence="2 3">
    <name type="scientific">Actinomadura rubrobrunea</name>
    <dbReference type="NCBI Taxonomy" id="115335"/>
    <lineage>
        <taxon>Bacteria</taxon>
        <taxon>Bacillati</taxon>
        <taxon>Actinomycetota</taxon>
        <taxon>Actinomycetes</taxon>
        <taxon>Streptosporangiales</taxon>
        <taxon>Thermomonosporaceae</taxon>
        <taxon>Actinomadura</taxon>
    </lineage>
</organism>
<dbReference type="Pfam" id="PF13560">
    <property type="entry name" value="HTH_31"/>
    <property type="match status" value="1"/>
</dbReference>
<protein>
    <submittedName>
        <fullName evidence="2">Transcriptional regulator</fullName>
    </submittedName>
</protein>
<dbReference type="SMART" id="SM00530">
    <property type="entry name" value="HTH_XRE"/>
    <property type="match status" value="1"/>
</dbReference>
<reference evidence="2" key="1">
    <citation type="submission" date="2023-02" db="EMBL/GenBank/DDBJ databases">
        <title>Actinomadura rubrobrunea NBRC 14622.</title>
        <authorList>
            <person name="Ichikawa N."/>
            <person name="Sato H."/>
            <person name="Tonouchi N."/>
        </authorList>
    </citation>
    <scope>NUCLEOTIDE SEQUENCE</scope>
    <source>
        <strain evidence="2">NBRC 14622</strain>
    </source>
</reference>
<dbReference type="AlphaFoldDB" id="A0A9W6Q2A9"/>
<sequence>MPTNPSPDPRLSMWAWIARDLRLYRKRRGLSGDSVARLLNVGRSAISRLENNQEHLSPEQAEILDEAWNTGGHFSLLVWYAAKGHDPDWFRQHVEIERQASIIKIWELAWVPGLLQIEDYARASLATSGARNVEEQVDVRMKRQALLAKEPPPILWVLIWEAVLEVPVGGPQVMARQLRHLLDVSESPNINIRVVPKMAGPHLGLDGAFKLMTVPSGEVAYVEAPGPLPQADQAFVPGGRLVVGAAEVRTYAIRYDHIGQEGLPPKESRELIIRQMEAMQ</sequence>
<keyword evidence="3" id="KW-1185">Reference proteome</keyword>
<comment type="caution">
    <text evidence="2">The sequence shown here is derived from an EMBL/GenBank/DDBJ whole genome shotgun (WGS) entry which is preliminary data.</text>
</comment>
<evidence type="ECO:0000259" key="1">
    <source>
        <dbReference type="PROSITE" id="PS50943"/>
    </source>
</evidence>
<dbReference type="Gene3D" id="1.10.260.40">
    <property type="entry name" value="lambda repressor-like DNA-binding domains"/>
    <property type="match status" value="1"/>
</dbReference>
<dbReference type="PROSITE" id="PS50943">
    <property type="entry name" value="HTH_CROC1"/>
    <property type="match status" value="1"/>
</dbReference>
<dbReference type="InterPro" id="IPR010982">
    <property type="entry name" value="Lambda_DNA-bd_dom_sf"/>
</dbReference>
<dbReference type="InterPro" id="IPR043917">
    <property type="entry name" value="DUF5753"/>
</dbReference>
<dbReference type="InterPro" id="IPR001387">
    <property type="entry name" value="Cro/C1-type_HTH"/>
</dbReference>
<feature type="domain" description="HTH cro/C1-type" evidence="1">
    <location>
        <begin position="21"/>
        <end position="64"/>
    </location>
</feature>
<dbReference type="Pfam" id="PF19054">
    <property type="entry name" value="DUF5753"/>
    <property type="match status" value="1"/>
</dbReference>
<gene>
    <name evidence="2" type="ORF">Arub01_57090</name>
</gene>
<evidence type="ECO:0000313" key="3">
    <source>
        <dbReference type="Proteomes" id="UP001165124"/>
    </source>
</evidence>
<evidence type="ECO:0000313" key="2">
    <source>
        <dbReference type="EMBL" id="GLW67466.1"/>
    </source>
</evidence>
<dbReference type="GO" id="GO:0003677">
    <property type="term" value="F:DNA binding"/>
    <property type="evidence" value="ECO:0007669"/>
    <property type="project" value="InterPro"/>
</dbReference>
<dbReference type="Proteomes" id="UP001165124">
    <property type="component" value="Unassembled WGS sequence"/>
</dbReference>
<proteinExistence type="predicted"/>
<accession>A0A9W6Q2A9</accession>